<evidence type="ECO:0000256" key="9">
    <source>
        <dbReference type="RuleBase" id="RU361240"/>
    </source>
</evidence>
<evidence type="ECO:0000256" key="4">
    <source>
        <dbReference type="ARBA" id="ARBA00022723"/>
    </source>
</evidence>
<feature type="signal peptide" evidence="9">
    <location>
        <begin position="1"/>
        <end position="17"/>
    </location>
</feature>
<evidence type="ECO:0000256" key="8">
    <source>
        <dbReference type="ARBA" id="ARBA00043962"/>
    </source>
</evidence>
<keyword evidence="3 9" id="KW-0645">Protease</keyword>
<comment type="cofactor">
    <cofactor evidence="1">
        <name>Zn(2+)</name>
        <dbReference type="ChEBI" id="CHEBI:29105"/>
    </cofactor>
</comment>
<evidence type="ECO:0000256" key="1">
    <source>
        <dbReference type="ARBA" id="ARBA00001947"/>
    </source>
</evidence>
<feature type="chain" id="PRO_5007748486" description="Peptide hydrolase" evidence="9">
    <location>
        <begin position="18"/>
        <end position="418"/>
    </location>
</feature>
<reference evidence="11 12" key="1">
    <citation type="journal article" date="2016" name="Mol. Biol. Evol.">
        <title>Comparative Genomics of Early-Diverging Mushroom-Forming Fungi Provides Insights into the Origins of Lignocellulose Decay Capabilities.</title>
        <authorList>
            <person name="Nagy L.G."/>
            <person name="Riley R."/>
            <person name="Tritt A."/>
            <person name="Adam C."/>
            <person name="Daum C."/>
            <person name="Floudas D."/>
            <person name="Sun H."/>
            <person name="Yadav J.S."/>
            <person name="Pangilinan J."/>
            <person name="Larsson K.H."/>
            <person name="Matsuura K."/>
            <person name="Barry K."/>
            <person name="Labutti K."/>
            <person name="Kuo R."/>
            <person name="Ohm R.A."/>
            <person name="Bhattacharya S.S."/>
            <person name="Shirouzu T."/>
            <person name="Yoshinaga Y."/>
            <person name="Martin F.M."/>
            <person name="Grigoriev I.V."/>
            <person name="Hibbett D.S."/>
        </authorList>
    </citation>
    <scope>NUCLEOTIDE SEQUENCE [LARGE SCALE GENOMIC DNA]</scope>
    <source>
        <strain evidence="11 12">HHB12029</strain>
    </source>
</reference>
<organism evidence="11 12">
    <name type="scientific">Exidia glandulosa HHB12029</name>
    <dbReference type="NCBI Taxonomy" id="1314781"/>
    <lineage>
        <taxon>Eukaryota</taxon>
        <taxon>Fungi</taxon>
        <taxon>Dikarya</taxon>
        <taxon>Basidiomycota</taxon>
        <taxon>Agaricomycotina</taxon>
        <taxon>Agaricomycetes</taxon>
        <taxon>Auriculariales</taxon>
        <taxon>Exidiaceae</taxon>
        <taxon>Exidia</taxon>
    </lineage>
</organism>
<keyword evidence="6 9" id="KW-0378">Hydrolase</keyword>
<dbReference type="SUPFAM" id="SSF53187">
    <property type="entry name" value="Zn-dependent exopeptidases"/>
    <property type="match status" value="1"/>
</dbReference>
<dbReference type="PANTHER" id="PTHR12147:SF56">
    <property type="entry name" value="AMINOPEPTIDASE YDR415C-RELATED"/>
    <property type="match status" value="1"/>
</dbReference>
<evidence type="ECO:0000256" key="6">
    <source>
        <dbReference type="ARBA" id="ARBA00022801"/>
    </source>
</evidence>
<dbReference type="InterPro" id="IPR007484">
    <property type="entry name" value="Peptidase_M28"/>
</dbReference>
<protein>
    <recommendedName>
        <fullName evidence="9">Peptide hydrolase</fullName>
        <ecNumber evidence="9">3.4.-.-</ecNumber>
    </recommendedName>
</protein>
<accession>A0A165LM09</accession>
<dbReference type="EMBL" id="KV425923">
    <property type="protein sequence ID" value="KZV98037.1"/>
    <property type="molecule type" value="Genomic_DNA"/>
</dbReference>
<dbReference type="GO" id="GO:0008235">
    <property type="term" value="F:metalloexopeptidase activity"/>
    <property type="evidence" value="ECO:0007669"/>
    <property type="project" value="InterPro"/>
</dbReference>
<dbReference type="Proteomes" id="UP000077266">
    <property type="component" value="Unassembled WGS sequence"/>
</dbReference>
<dbReference type="EC" id="3.4.-.-" evidence="9"/>
<evidence type="ECO:0000259" key="10">
    <source>
        <dbReference type="Pfam" id="PF04389"/>
    </source>
</evidence>
<dbReference type="GO" id="GO:0004177">
    <property type="term" value="F:aminopeptidase activity"/>
    <property type="evidence" value="ECO:0007669"/>
    <property type="project" value="UniProtKB-KW"/>
</dbReference>
<gene>
    <name evidence="11" type="ORF">EXIGLDRAFT_641791</name>
</gene>
<keyword evidence="2" id="KW-0031">Aminopeptidase</keyword>
<dbReference type="Pfam" id="PF04389">
    <property type="entry name" value="Peptidase_M28"/>
    <property type="match status" value="1"/>
</dbReference>
<evidence type="ECO:0000256" key="2">
    <source>
        <dbReference type="ARBA" id="ARBA00022438"/>
    </source>
</evidence>
<evidence type="ECO:0000313" key="12">
    <source>
        <dbReference type="Proteomes" id="UP000077266"/>
    </source>
</evidence>
<evidence type="ECO:0000256" key="5">
    <source>
        <dbReference type="ARBA" id="ARBA00022729"/>
    </source>
</evidence>
<evidence type="ECO:0000256" key="3">
    <source>
        <dbReference type="ARBA" id="ARBA00022670"/>
    </source>
</evidence>
<proteinExistence type="inferred from homology"/>
<name>A0A165LM09_EXIGL</name>
<dbReference type="AlphaFoldDB" id="A0A165LM09"/>
<dbReference type="PANTHER" id="PTHR12147">
    <property type="entry name" value="METALLOPEPTIDASE M28 FAMILY MEMBER"/>
    <property type="match status" value="1"/>
</dbReference>
<dbReference type="GO" id="GO:0046872">
    <property type="term" value="F:metal ion binding"/>
    <property type="evidence" value="ECO:0007669"/>
    <property type="project" value="UniProtKB-KW"/>
</dbReference>
<dbReference type="OrthoDB" id="10013407at2759"/>
<dbReference type="STRING" id="1314781.A0A165LM09"/>
<comment type="similarity">
    <text evidence="8">Belongs to the peptidase M28 family. M28E subfamily.</text>
</comment>
<sequence length="418" mass="44665">MVLLLSLFALIATPALASRFIPGEERLVRYGPGANETARVRAATLHLLHAVRHGDAKLDLSHPLLMGVHPGVLAALTSTGRRGPGFIDLTEPTLPAFKSASPAVQNELAVEHALEARQSTTFPTANATKYPQLSSTGFFKSISASGLTSTITSLTNYTTRYYRNSNARAPATWIQSLFAAAAGSANVVLVENSFDQPSVIAKIPPKSGSTNTEIVVIGAHLDSINQSNTASRAPGADDGASLHDTRSYASGIAILLQTLQILTANGWAGTRQIEFHAYAGEEGGMLGSSRVASQYKSAAKKVRAMLQFDMVAYQISSTPVVTILTDTSSALQTFSRSLITTYIPEATLYTNKCGYACSDHFSWDSNGYAAISIDESGSNDKYLDPYYHTSSDTLDKLNMTKASVFVKLALAWALELSE</sequence>
<dbReference type="InterPro" id="IPR045175">
    <property type="entry name" value="M28_fam"/>
</dbReference>
<dbReference type="GO" id="GO:0006508">
    <property type="term" value="P:proteolysis"/>
    <property type="evidence" value="ECO:0007669"/>
    <property type="project" value="UniProtKB-KW"/>
</dbReference>
<keyword evidence="7 9" id="KW-0862">Zinc</keyword>
<dbReference type="InParanoid" id="A0A165LM09"/>
<evidence type="ECO:0000313" key="11">
    <source>
        <dbReference type="EMBL" id="KZV98037.1"/>
    </source>
</evidence>
<keyword evidence="4 9" id="KW-0479">Metal-binding</keyword>
<dbReference type="Gene3D" id="3.40.630.10">
    <property type="entry name" value="Zn peptidases"/>
    <property type="match status" value="1"/>
</dbReference>
<keyword evidence="12" id="KW-1185">Reference proteome</keyword>
<evidence type="ECO:0000256" key="7">
    <source>
        <dbReference type="ARBA" id="ARBA00022833"/>
    </source>
</evidence>
<feature type="domain" description="Peptidase M28" evidence="10">
    <location>
        <begin position="199"/>
        <end position="411"/>
    </location>
</feature>
<keyword evidence="5 9" id="KW-0732">Signal</keyword>